<gene>
    <name evidence="3" type="ORF">CEPIT_LOCUS27581</name>
</gene>
<feature type="compositionally biased region" description="Low complexity" evidence="1">
    <location>
        <begin position="13"/>
        <end position="26"/>
    </location>
</feature>
<dbReference type="EMBL" id="CAMAPF010000942">
    <property type="protein sequence ID" value="CAH9126501.1"/>
    <property type="molecule type" value="Genomic_DNA"/>
</dbReference>
<reference evidence="3" key="1">
    <citation type="submission" date="2022-07" db="EMBL/GenBank/DDBJ databases">
        <authorList>
            <person name="Macas J."/>
            <person name="Novak P."/>
            <person name="Neumann P."/>
        </authorList>
    </citation>
    <scope>NUCLEOTIDE SEQUENCE</scope>
</reference>
<dbReference type="SMART" id="SM00597">
    <property type="entry name" value="ZnF_TTF"/>
    <property type="match status" value="1"/>
</dbReference>
<dbReference type="PANTHER" id="PTHR45749:SF37">
    <property type="entry name" value="OS05G0311600 PROTEIN"/>
    <property type="match status" value="1"/>
</dbReference>
<feature type="domain" description="TTF-type" evidence="2">
    <location>
        <begin position="97"/>
        <end position="196"/>
    </location>
</feature>
<dbReference type="InterPro" id="IPR006580">
    <property type="entry name" value="Znf_TTF"/>
</dbReference>
<accession>A0AAV0ETR7</accession>
<organism evidence="3 4">
    <name type="scientific">Cuscuta epithymum</name>
    <dbReference type="NCBI Taxonomy" id="186058"/>
    <lineage>
        <taxon>Eukaryota</taxon>
        <taxon>Viridiplantae</taxon>
        <taxon>Streptophyta</taxon>
        <taxon>Embryophyta</taxon>
        <taxon>Tracheophyta</taxon>
        <taxon>Spermatophyta</taxon>
        <taxon>Magnoliopsida</taxon>
        <taxon>eudicotyledons</taxon>
        <taxon>Gunneridae</taxon>
        <taxon>Pentapetalae</taxon>
        <taxon>asterids</taxon>
        <taxon>lamiids</taxon>
        <taxon>Solanales</taxon>
        <taxon>Convolvulaceae</taxon>
        <taxon>Cuscuteae</taxon>
        <taxon>Cuscuta</taxon>
        <taxon>Cuscuta subgen. Cuscuta</taxon>
    </lineage>
</organism>
<protein>
    <recommendedName>
        <fullName evidence="2">TTF-type domain-containing protein</fullName>
    </recommendedName>
</protein>
<dbReference type="Proteomes" id="UP001152523">
    <property type="component" value="Unassembled WGS sequence"/>
</dbReference>
<evidence type="ECO:0000256" key="1">
    <source>
        <dbReference type="SAM" id="MobiDB-lite"/>
    </source>
</evidence>
<dbReference type="PANTHER" id="PTHR45749">
    <property type="match status" value="1"/>
</dbReference>
<feature type="region of interest" description="Disordered" evidence="1">
    <location>
        <begin position="1"/>
        <end position="37"/>
    </location>
</feature>
<evidence type="ECO:0000313" key="4">
    <source>
        <dbReference type="Proteomes" id="UP001152523"/>
    </source>
</evidence>
<evidence type="ECO:0000313" key="3">
    <source>
        <dbReference type="EMBL" id="CAH9126501.1"/>
    </source>
</evidence>
<comment type="caution">
    <text evidence="3">The sequence shown here is derived from an EMBL/GenBank/DDBJ whole genome shotgun (WGS) entry which is preliminary data.</text>
</comment>
<dbReference type="AlphaFoldDB" id="A0AAV0ETR7"/>
<proteinExistence type="predicted"/>
<evidence type="ECO:0000259" key="2">
    <source>
        <dbReference type="SMART" id="SM00597"/>
    </source>
</evidence>
<sequence>MLRYYAPIPKQTSIGGSSSNNLVSSSDNVTPNNENNVEKARIEVELSDDDITSDPGLRKQIDTYDVNIRDEMRRRYLTKGPCQPRGMKFPQTEFSGHNRSFQKHWFEEFNWLEYSVVKDAAFCHLCYLFARGHKNGDDAFTEVGFNNWKKAKERFRKHEGGGIHLYAKIQRSGFQNQKQNVDYLLSQQTKKDENCTTRLEKKT</sequence>
<keyword evidence="4" id="KW-1185">Reference proteome</keyword>
<name>A0AAV0ETR7_9ASTE</name>